<dbReference type="EMBL" id="LCWF01000216">
    <property type="protein sequence ID" value="KKY14617.1"/>
    <property type="molecule type" value="Genomic_DNA"/>
</dbReference>
<dbReference type="OrthoDB" id="185373at2759"/>
<reference evidence="1 2" key="1">
    <citation type="submission" date="2015-05" db="EMBL/GenBank/DDBJ databases">
        <title>Distinctive expansion of gene families associated with plant cell wall degradation and secondary metabolism in the genomes of grapevine trunk pathogens.</title>
        <authorList>
            <person name="Lawrence D.P."/>
            <person name="Travadon R."/>
            <person name="Rolshausen P.E."/>
            <person name="Baumgartner K."/>
        </authorList>
    </citation>
    <scope>NUCLEOTIDE SEQUENCE [LARGE SCALE GENOMIC DNA]</scope>
    <source>
        <strain evidence="1">UCRPC4</strain>
    </source>
</reference>
<sequence length="686" mass="76929">MTSQIVGNLMAAQRQSLRPPPRKEVAAVLRTFFESLSEATPLTEYDISFANVALKYVKSQDAQDEKVEQIEFSETELHNVLIALTSGVIKSSKANEEAKELADMILRDLTSDRGNVSDTLDESALMRSPYAELYIELLAAVGQGDKALKLVSVLDPIDKVAKTLWLSLLNSTAERRQESEFNKYLDAMLDGDVRLEPQVLNMLISRIAGLGLTTAARHLFEKTTQTGLQTSHDSKVAMLRLCIRSGELNWGRPIFDSLSEKGAEYRRLRYEWSAAQGTPTDEILEELEAHLATDSIDDPGRPTLTTINGLVKYANTIKDPDSAEKYLALVSKWGFEPNSTTRLVEFEHYLATRNIIMAVQAYEALHSQPLPAGDFDSALEALQNEDTMTNEDSNLLNKLLVTICSMEPPNYDLAMNLLDTLHERTPTLESGTVAALVGLMLPRGEYQEIHDLLESHYPVFSKEEREKPRAVVVDYIMDLDTETMKAWYAYDMFRHTFADTSINTRERIMKSFFARKRSDLACLVFGHMRQMQDTNFRPTADLYTECFNGIAACGDEKAAEMVHNMLKLDIYVDPNTRLLTSLMLAWANAGEAWRSLQIFDDILNTVEGPSYTTFAVVFRACEKFAPNGQPFAMQFMSRIKSGSFEITKEIYLAYLGAIAGNGDYNSAVELVENMEAETGHAPDAFT</sequence>
<dbReference type="Gene3D" id="1.25.40.10">
    <property type="entry name" value="Tetratricopeptide repeat domain"/>
    <property type="match status" value="2"/>
</dbReference>
<organism evidence="1 2">
    <name type="scientific">Phaeomoniella chlamydospora</name>
    <name type="common">Phaeoacremonium chlamydosporum</name>
    <dbReference type="NCBI Taxonomy" id="158046"/>
    <lineage>
        <taxon>Eukaryota</taxon>
        <taxon>Fungi</taxon>
        <taxon>Dikarya</taxon>
        <taxon>Ascomycota</taxon>
        <taxon>Pezizomycotina</taxon>
        <taxon>Eurotiomycetes</taxon>
        <taxon>Chaetothyriomycetidae</taxon>
        <taxon>Phaeomoniellales</taxon>
        <taxon>Phaeomoniellaceae</taxon>
        <taxon>Phaeomoniella</taxon>
    </lineage>
</organism>
<reference evidence="1 2" key="2">
    <citation type="submission" date="2015-05" db="EMBL/GenBank/DDBJ databases">
        <authorList>
            <person name="Morales-Cruz A."/>
            <person name="Amrine K.C."/>
            <person name="Cantu D."/>
        </authorList>
    </citation>
    <scope>NUCLEOTIDE SEQUENCE [LARGE SCALE GENOMIC DNA]</scope>
    <source>
        <strain evidence="1">UCRPC4</strain>
    </source>
</reference>
<dbReference type="Proteomes" id="UP000053317">
    <property type="component" value="Unassembled WGS sequence"/>
</dbReference>
<comment type="caution">
    <text evidence="1">The sequence shown here is derived from an EMBL/GenBank/DDBJ whole genome shotgun (WGS) entry which is preliminary data.</text>
</comment>
<dbReference type="InterPro" id="IPR011990">
    <property type="entry name" value="TPR-like_helical_dom_sf"/>
</dbReference>
<gene>
    <name evidence="1" type="ORF">UCRPC4_g06672</name>
</gene>
<keyword evidence="2" id="KW-1185">Reference proteome</keyword>
<protein>
    <submittedName>
        <fullName evidence="1">Putative mitochondrial respiratory complex i chaperone</fullName>
    </submittedName>
</protein>
<evidence type="ECO:0000313" key="2">
    <source>
        <dbReference type="Proteomes" id="UP000053317"/>
    </source>
</evidence>
<dbReference type="PANTHER" id="PTHR46862:SF5">
    <property type="entry name" value="OS02G0170000 PROTEIN"/>
    <property type="match status" value="1"/>
</dbReference>
<dbReference type="PANTHER" id="PTHR46862">
    <property type="entry name" value="OS07G0661900 PROTEIN"/>
    <property type="match status" value="1"/>
</dbReference>
<dbReference type="AlphaFoldDB" id="A0A0G2DUH9"/>
<evidence type="ECO:0000313" key="1">
    <source>
        <dbReference type="EMBL" id="KKY14617.1"/>
    </source>
</evidence>
<name>A0A0G2DUH9_PHACM</name>
<accession>A0A0G2DUH9</accession>
<proteinExistence type="predicted"/>